<dbReference type="SUPFAM" id="SSF57783">
    <property type="entry name" value="Zinc beta-ribbon"/>
    <property type="match status" value="1"/>
</dbReference>
<evidence type="ECO:0000259" key="15">
    <source>
        <dbReference type="PROSITE" id="PS50880"/>
    </source>
</evidence>
<evidence type="ECO:0000256" key="8">
    <source>
        <dbReference type="ARBA" id="ARBA00022833"/>
    </source>
</evidence>
<organism evidence="16 17">
    <name type="scientific">OM182 bacterium</name>
    <dbReference type="NCBI Taxonomy" id="2510334"/>
    <lineage>
        <taxon>Bacteria</taxon>
        <taxon>Pseudomonadati</taxon>
        <taxon>Pseudomonadota</taxon>
        <taxon>Gammaproteobacteria</taxon>
        <taxon>OMG group</taxon>
        <taxon>OM182 clade</taxon>
    </lineage>
</organism>
<dbReference type="SUPFAM" id="SSF56731">
    <property type="entry name" value="DNA primase core"/>
    <property type="match status" value="1"/>
</dbReference>
<comment type="caution">
    <text evidence="16">The sequence shown here is derived from an EMBL/GenBank/DDBJ whole genome shotgun (WGS) entry which is preliminary data.</text>
</comment>
<dbReference type="PANTHER" id="PTHR30313:SF2">
    <property type="entry name" value="DNA PRIMASE"/>
    <property type="match status" value="1"/>
</dbReference>
<evidence type="ECO:0000256" key="7">
    <source>
        <dbReference type="ARBA" id="ARBA00022771"/>
    </source>
</evidence>
<evidence type="ECO:0000256" key="14">
    <source>
        <dbReference type="PIRSR" id="PIRSR002811-1"/>
    </source>
</evidence>
<dbReference type="GO" id="GO:1990077">
    <property type="term" value="C:primosome complex"/>
    <property type="evidence" value="ECO:0007669"/>
    <property type="project" value="UniProtKB-KW"/>
</dbReference>
<name>A0A520S574_9GAMM</name>
<dbReference type="Gene3D" id="3.40.1360.10">
    <property type="match status" value="1"/>
</dbReference>
<dbReference type="InterPro" id="IPR013264">
    <property type="entry name" value="DNAG_N"/>
</dbReference>
<dbReference type="InterPro" id="IPR019475">
    <property type="entry name" value="DNA_primase_DnaB-bd"/>
</dbReference>
<keyword evidence="5 12" id="KW-0235">DNA replication</keyword>
<dbReference type="PANTHER" id="PTHR30313">
    <property type="entry name" value="DNA PRIMASE"/>
    <property type="match status" value="1"/>
</dbReference>
<dbReference type="Proteomes" id="UP000316199">
    <property type="component" value="Unassembled WGS sequence"/>
</dbReference>
<evidence type="ECO:0000256" key="11">
    <source>
        <dbReference type="ARBA" id="ARBA00023163"/>
    </source>
</evidence>
<evidence type="ECO:0000256" key="4">
    <source>
        <dbReference type="ARBA" id="ARBA00022695"/>
    </source>
</evidence>
<evidence type="ECO:0000256" key="1">
    <source>
        <dbReference type="ARBA" id="ARBA00022478"/>
    </source>
</evidence>
<evidence type="ECO:0000256" key="2">
    <source>
        <dbReference type="ARBA" id="ARBA00022515"/>
    </source>
</evidence>
<dbReference type="FunFam" id="3.40.1360.10:FF:000002">
    <property type="entry name" value="DNA primase"/>
    <property type="match status" value="1"/>
</dbReference>
<dbReference type="SMART" id="SM00400">
    <property type="entry name" value="ZnF_CHCC"/>
    <property type="match status" value="1"/>
</dbReference>
<evidence type="ECO:0000313" key="17">
    <source>
        <dbReference type="Proteomes" id="UP000316199"/>
    </source>
</evidence>
<dbReference type="Pfam" id="PF08275">
    <property type="entry name" value="DNAG_N"/>
    <property type="match status" value="1"/>
</dbReference>
<dbReference type="CDD" id="cd03364">
    <property type="entry name" value="TOPRIM_DnaG_primases"/>
    <property type="match status" value="1"/>
</dbReference>
<dbReference type="InterPro" id="IPR030846">
    <property type="entry name" value="DnaG_bac"/>
</dbReference>
<evidence type="ECO:0000256" key="9">
    <source>
        <dbReference type="ARBA" id="ARBA00022842"/>
    </source>
</evidence>
<dbReference type="EC" id="2.7.7.101" evidence="12"/>
<dbReference type="GO" id="GO:0000428">
    <property type="term" value="C:DNA-directed RNA polymerase complex"/>
    <property type="evidence" value="ECO:0007669"/>
    <property type="project" value="UniProtKB-KW"/>
</dbReference>
<comment type="domain">
    <text evidence="12">Contains an N-terminal zinc-binding domain, a central core domain that contains the primase activity, and a C-terminal DnaB-binding domain.</text>
</comment>
<dbReference type="NCBIfam" id="TIGR01391">
    <property type="entry name" value="dnaG"/>
    <property type="match status" value="1"/>
</dbReference>
<dbReference type="EMBL" id="SHAG01000002">
    <property type="protein sequence ID" value="RZO77549.1"/>
    <property type="molecule type" value="Genomic_DNA"/>
</dbReference>
<keyword evidence="8 12" id="KW-0862">Zinc</keyword>
<evidence type="ECO:0000256" key="6">
    <source>
        <dbReference type="ARBA" id="ARBA00022723"/>
    </source>
</evidence>
<dbReference type="SUPFAM" id="SSF117023">
    <property type="entry name" value="DNA primase DnaG, C-terminal domain"/>
    <property type="match status" value="1"/>
</dbReference>
<comment type="function">
    <text evidence="12 13">RNA polymerase that catalyzes the synthesis of short RNA molecules used as primers for DNA polymerase during DNA replication.</text>
</comment>
<keyword evidence="3 12" id="KW-0808">Transferase</keyword>
<comment type="subunit">
    <text evidence="12">Monomer. Interacts with DnaB.</text>
</comment>
<dbReference type="InterPro" id="IPR050219">
    <property type="entry name" value="DnaG_primase"/>
</dbReference>
<dbReference type="InterPro" id="IPR016136">
    <property type="entry name" value="DNA_helicase_N/primase_C"/>
</dbReference>
<feature type="zinc finger region" description="CHC2-type" evidence="12 14">
    <location>
        <begin position="43"/>
        <end position="67"/>
    </location>
</feature>
<protein>
    <recommendedName>
        <fullName evidence="12 13">DNA primase</fullName>
        <ecNumber evidence="12">2.7.7.101</ecNumber>
    </recommendedName>
</protein>
<dbReference type="Pfam" id="PF10410">
    <property type="entry name" value="DnaB_bind"/>
    <property type="match status" value="1"/>
</dbReference>
<dbReference type="GO" id="GO:0005737">
    <property type="term" value="C:cytoplasm"/>
    <property type="evidence" value="ECO:0007669"/>
    <property type="project" value="TreeGrafter"/>
</dbReference>
<keyword evidence="4 12" id="KW-0548">Nucleotidyltransferase</keyword>
<proteinExistence type="inferred from homology"/>
<comment type="catalytic activity">
    <reaction evidence="12">
        <text>ssDNA + n NTP = ssDNA/pppN(pN)n-1 hybrid + (n-1) diphosphate.</text>
        <dbReference type="EC" id="2.7.7.101"/>
    </reaction>
</comment>
<comment type="similarity">
    <text evidence="12 13">Belongs to the DnaG primase family.</text>
</comment>
<evidence type="ECO:0000256" key="12">
    <source>
        <dbReference type="HAMAP-Rule" id="MF_00974"/>
    </source>
</evidence>
<keyword evidence="7 12" id="KW-0863">Zinc-finger</keyword>
<evidence type="ECO:0000313" key="16">
    <source>
        <dbReference type="EMBL" id="RZO77549.1"/>
    </source>
</evidence>
<dbReference type="HAMAP" id="MF_00974">
    <property type="entry name" value="DNA_primase_DnaG"/>
    <property type="match status" value="1"/>
</dbReference>
<comment type="cofactor">
    <cofactor evidence="12 13 14">
        <name>Zn(2+)</name>
        <dbReference type="ChEBI" id="CHEBI:29105"/>
    </cofactor>
    <text evidence="12 13 14">Binds 1 zinc ion per monomer.</text>
</comment>
<dbReference type="FunFam" id="3.90.980.10:FF:000001">
    <property type="entry name" value="DNA primase"/>
    <property type="match status" value="1"/>
</dbReference>
<evidence type="ECO:0000256" key="3">
    <source>
        <dbReference type="ARBA" id="ARBA00022679"/>
    </source>
</evidence>
<dbReference type="InterPro" id="IPR006171">
    <property type="entry name" value="TOPRIM_dom"/>
</dbReference>
<dbReference type="PIRSF" id="PIRSF002811">
    <property type="entry name" value="DnaG"/>
    <property type="match status" value="1"/>
</dbReference>
<dbReference type="InterPro" id="IPR002694">
    <property type="entry name" value="Znf_CHC2"/>
</dbReference>
<dbReference type="Gene3D" id="3.90.980.10">
    <property type="entry name" value="DNA primase, catalytic core, N-terminal domain"/>
    <property type="match status" value="1"/>
</dbReference>
<dbReference type="InterPro" id="IPR036977">
    <property type="entry name" value="DNA_primase_Znf_CHC2"/>
</dbReference>
<dbReference type="Pfam" id="PF08278">
    <property type="entry name" value="DnaG_DnaB_bind"/>
    <property type="match status" value="1"/>
</dbReference>
<dbReference type="GO" id="GO:0006269">
    <property type="term" value="P:DNA replication, synthesis of primer"/>
    <property type="evidence" value="ECO:0007669"/>
    <property type="project" value="UniProtKB-UniRule"/>
</dbReference>
<feature type="domain" description="Toprim" evidence="15">
    <location>
        <begin position="263"/>
        <end position="345"/>
    </location>
</feature>
<dbReference type="GO" id="GO:0008270">
    <property type="term" value="F:zinc ion binding"/>
    <property type="evidence" value="ECO:0007669"/>
    <property type="project" value="UniProtKB-UniRule"/>
</dbReference>
<dbReference type="Gene3D" id="3.90.580.10">
    <property type="entry name" value="Zinc finger, CHC2-type domain"/>
    <property type="match status" value="1"/>
</dbReference>
<dbReference type="Pfam" id="PF01807">
    <property type="entry name" value="Zn_ribbon_DnaG"/>
    <property type="match status" value="1"/>
</dbReference>
<dbReference type="PROSITE" id="PS50880">
    <property type="entry name" value="TOPRIM"/>
    <property type="match status" value="1"/>
</dbReference>
<keyword evidence="2 12" id="KW-0639">Primosome</keyword>
<sequence>MKEKTGVIPQDFIEEVLDRTDIVEIIEASVVLKKMGKNYQGLCPFHKEKTPSFTVSQDKGFYHCFGCNAHGGALKFLQEHLRMDFIPALEMLAERVGMKLPQQDEVLPRQENRERRVIYEILEHASKFYKEQLRTNSTRERAVEYLKGRGLSGHIARDFDLGYSVAKWDSLQTFMASSNFERVFLNNSGMLVQRDGSDHSYDRFRDRIMFPIKDLRGKVIAFGGRLIGDGKPKYLNSPETPVFQKGRELYGLYEARRRTPHLEKIIVVEGYMDVLALAQNGIPYAVATLGTATTDNHIERLFRFVSRIVFCFDGDEAGRKAAWKALDAVLPYLQDGRTVAFLFLPDEEDPDSLVRKEGKDGFEGRLSKCTSFTDFFYSHLESSLDMSTPEGKASLSKMAMPLVDQIPKGVFKQLMVNSLSSRVGLTSETLISASASYQKRKSRQSGPIPPSSIKNAVTLAKNDIPKSELGGQVDRAVSMLLKQPELADLFEPEEYSLLKADERLSLLSDLLDFIMHEDILSPEIIFKYFNDRPDFMRLQQLAKKEQLLDISQFADEFKGIVRLQLHRLEEESKKTDIENLLQRPIGTLSSEEKDLIRRYHNGHSLKNV</sequence>
<dbReference type="InterPro" id="IPR034151">
    <property type="entry name" value="TOPRIM_DnaG_bac"/>
</dbReference>
<keyword evidence="10 12" id="KW-0238">DNA-binding</keyword>
<dbReference type="AlphaFoldDB" id="A0A520S574"/>
<keyword evidence="1 12" id="KW-0240">DNA-directed RNA polymerase</keyword>
<dbReference type="SMART" id="SM00493">
    <property type="entry name" value="TOPRIM"/>
    <property type="match status" value="1"/>
</dbReference>
<evidence type="ECO:0000256" key="13">
    <source>
        <dbReference type="PIRNR" id="PIRNR002811"/>
    </source>
</evidence>
<dbReference type="FunFam" id="3.90.580.10:FF:000001">
    <property type="entry name" value="DNA primase"/>
    <property type="match status" value="1"/>
</dbReference>
<dbReference type="InterPro" id="IPR037068">
    <property type="entry name" value="DNA_primase_core_N_sf"/>
</dbReference>
<keyword evidence="9" id="KW-0460">Magnesium</keyword>
<gene>
    <name evidence="12" type="primary">dnaG</name>
    <name evidence="16" type="ORF">EVA68_01500</name>
</gene>
<dbReference type="GO" id="GO:0003677">
    <property type="term" value="F:DNA binding"/>
    <property type="evidence" value="ECO:0007669"/>
    <property type="project" value="UniProtKB-KW"/>
</dbReference>
<dbReference type="Pfam" id="PF13155">
    <property type="entry name" value="Toprim_2"/>
    <property type="match status" value="1"/>
</dbReference>
<evidence type="ECO:0000256" key="5">
    <source>
        <dbReference type="ARBA" id="ARBA00022705"/>
    </source>
</evidence>
<keyword evidence="11 12" id="KW-0804">Transcription</keyword>
<dbReference type="InterPro" id="IPR006295">
    <property type="entry name" value="DNA_primase_DnaG"/>
</dbReference>
<dbReference type="Gene3D" id="1.10.860.10">
    <property type="entry name" value="DNAb Helicase, Chain A"/>
    <property type="match status" value="1"/>
</dbReference>
<keyword evidence="6 12" id="KW-0479">Metal-binding</keyword>
<dbReference type="InterPro" id="IPR013173">
    <property type="entry name" value="DNA_primase_DnaG_DnaB-bd_dom"/>
</dbReference>
<evidence type="ECO:0000256" key="10">
    <source>
        <dbReference type="ARBA" id="ARBA00023125"/>
    </source>
</evidence>
<reference evidence="16 17" key="1">
    <citation type="submission" date="2019-02" db="EMBL/GenBank/DDBJ databases">
        <title>Prokaryotic population dynamics and viral predation in marine succession experiment using metagenomics: the confinement effect.</title>
        <authorList>
            <person name="Haro-Moreno J.M."/>
            <person name="Rodriguez-Valera F."/>
            <person name="Lopez-Perez M."/>
        </authorList>
    </citation>
    <scope>NUCLEOTIDE SEQUENCE [LARGE SCALE GENOMIC DNA]</scope>
    <source>
        <strain evidence="16">MED-G157</strain>
    </source>
</reference>
<dbReference type="Gene3D" id="1.20.50.20">
    <property type="entry name" value="DnaG, RNA polymerase domain, helical bundle"/>
    <property type="match status" value="1"/>
</dbReference>
<dbReference type="GO" id="GO:0003899">
    <property type="term" value="F:DNA-directed RNA polymerase activity"/>
    <property type="evidence" value="ECO:0007669"/>
    <property type="project" value="UniProtKB-UniRule"/>
</dbReference>
<accession>A0A520S574</accession>